<dbReference type="RefSeq" id="WP_197748437.1">
    <property type="nucleotide sequence ID" value="NZ_AP022620.1"/>
</dbReference>
<feature type="domain" description="FeoB-type G" evidence="2">
    <location>
        <begin position="18"/>
        <end position="187"/>
    </location>
</feature>
<feature type="transmembrane region" description="Helical" evidence="1">
    <location>
        <begin position="230"/>
        <end position="256"/>
    </location>
</feature>
<feature type="transmembrane region" description="Helical" evidence="1">
    <location>
        <begin position="467"/>
        <end position="486"/>
    </location>
</feature>
<dbReference type="InterPro" id="IPR011642">
    <property type="entry name" value="Gate_dom"/>
</dbReference>
<dbReference type="GO" id="GO:0005525">
    <property type="term" value="F:GTP binding"/>
    <property type="evidence" value="ECO:0007669"/>
    <property type="project" value="InterPro"/>
</dbReference>
<dbReference type="Proteomes" id="UP000467249">
    <property type="component" value="Chromosome"/>
</dbReference>
<dbReference type="KEGG" id="many:MANY_47560"/>
<feature type="transmembrane region" description="Helical" evidence="1">
    <location>
        <begin position="625"/>
        <end position="649"/>
    </location>
</feature>
<dbReference type="SUPFAM" id="SSF52540">
    <property type="entry name" value="P-loop containing nucleoside triphosphate hydrolases"/>
    <property type="match status" value="1"/>
</dbReference>
<dbReference type="PROSITE" id="PS51711">
    <property type="entry name" value="G_FEOB"/>
    <property type="match status" value="1"/>
</dbReference>
<dbReference type="PRINTS" id="PR00326">
    <property type="entry name" value="GTP1OBG"/>
</dbReference>
<dbReference type="PANTHER" id="PTHR43185:SF1">
    <property type="entry name" value="FE(2+) TRANSPORTER FEOB"/>
    <property type="match status" value="1"/>
</dbReference>
<feature type="transmembrane region" description="Helical" evidence="1">
    <location>
        <begin position="587"/>
        <end position="605"/>
    </location>
</feature>
<dbReference type="InterPro" id="IPR011640">
    <property type="entry name" value="Fe2_transport_prot_B_C"/>
</dbReference>
<dbReference type="CDD" id="cd01879">
    <property type="entry name" value="FeoB"/>
    <property type="match status" value="1"/>
</dbReference>
<proteinExistence type="predicted"/>
<name>A0A6N4WE97_9MYCO</name>
<accession>A0A6N4WE97</accession>
<dbReference type="Pfam" id="PF02421">
    <property type="entry name" value="FeoB_N"/>
    <property type="match status" value="1"/>
</dbReference>
<keyword evidence="4" id="KW-1185">Reference proteome</keyword>
<evidence type="ECO:0000313" key="4">
    <source>
        <dbReference type="Proteomes" id="UP000467249"/>
    </source>
</evidence>
<dbReference type="GO" id="GO:0005886">
    <property type="term" value="C:plasma membrane"/>
    <property type="evidence" value="ECO:0007669"/>
    <property type="project" value="TreeGrafter"/>
</dbReference>
<dbReference type="GO" id="GO:0015093">
    <property type="term" value="F:ferrous iron transmembrane transporter activity"/>
    <property type="evidence" value="ECO:0007669"/>
    <property type="project" value="InterPro"/>
</dbReference>
<feature type="transmembrane region" description="Helical" evidence="1">
    <location>
        <begin position="341"/>
        <end position="361"/>
    </location>
</feature>
<sequence length="650" mass="69561">MSGHHHHGGGTAEANVGLTRFAVVGSPNSGKTTLFNAMTGLHAKTGNYPGVTVARFEGRMRLGEQTVVVEDLPGTYSLDPISPDEQIVVDVLDTDQLNSRVDVPDALLVLLNATTLRRSLGLLAQLLQTGLPVCVVLTFTDDLARRRGTLDVRALSRALGVPVVPVVAGHRDGVEALRAAMADHEAWSTPVVLPPTDIAEVTAWVDSVLAAAGYEVPDLDHRTRRIDAVLLHPVAGTLIFLLTMFVFFQTIFTVAAPLQDYVAQFFGWLGDLVAAHVHVSWLSAFLSQAIIGGVGSVLVFVPQIVLLFVLIALLEGTGYLARAAFLMDRVMARAGLEGRAFVALLSSVACAIPGIMATRSLPSAKDRLATMMGAPLMTCSARLPVYILLISMLLGADAKIGPFSARGVVMFALYLLGALSAMTVAAVFKRFTSRSGAALPFYMEMPPYQVPRLKTVAAEVWTAASAFLRKVSSIILATTVLLWVLLNLPLRHDAEIATAGVDTSDSAAVSAYVLDHSYGASVGRALEPVFAPLGFDWRINIGVLSSLAARETFVATLGQVAAAQDPEDPADSLRQMRVQSGPSQGRLLFDAPTITALLVFFMFALQCMSTVGVLRRETGSWKWPAIAWAYMFVLAWVLAFAARSVVAALW</sequence>
<protein>
    <submittedName>
        <fullName evidence="3">Ferrous iron transporter B</fullName>
    </submittedName>
</protein>
<dbReference type="Pfam" id="PF07664">
    <property type="entry name" value="FeoB_C"/>
    <property type="match status" value="1"/>
</dbReference>
<organism evidence="3 4">
    <name type="scientific">Mycolicibacterium anyangense</name>
    <dbReference type="NCBI Taxonomy" id="1431246"/>
    <lineage>
        <taxon>Bacteria</taxon>
        <taxon>Bacillati</taxon>
        <taxon>Actinomycetota</taxon>
        <taxon>Actinomycetes</taxon>
        <taxon>Mycobacteriales</taxon>
        <taxon>Mycobacteriaceae</taxon>
        <taxon>Mycolicibacterium</taxon>
    </lineage>
</organism>
<dbReference type="Gene3D" id="3.40.50.300">
    <property type="entry name" value="P-loop containing nucleotide triphosphate hydrolases"/>
    <property type="match status" value="1"/>
</dbReference>
<feature type="transmembrane region" description="Helical" evidence="1">
    <location>
        <begin position="373"/>
        <end position="396"/>
    </location>
</feature>
<feature type="transmembrane region" description="Helical" evidence="1">
    <location>
        <begin position="268"/>
        <end position="291"/>
    </location>
</feature>
<evidence type="ECO:0000313" key="3">
    <source>
        <dbReference type="EMBL" id="BBZ79419.1"/>
    </source>
</evidence>
<evidence type="ECO:0000256" key="1">
    <source>
        <dbReference type="SAM" id="Phobius"/>
    </source>
</evidence>
<dbReference type="EMBL" id="AP022620">
    <property type="protein sequence ID" value="BBZ79419.1"/>
    <property type="molecule type" value="Genomic_DNA"/>
</dbReference>
<dbReference type="InterPro" id="IPR027417">
    <property type="entry name" value="P-loop_NTPase"/>
</dbReference>
<evidence type="ECO:0000259" key="2">
    <source>
        <dbReference type="PROSITE" id="PS51711"/>
    </source>
</evidence>
<dbReference type="InterPro" id="IPR050860">
    <property type="entry name" value="FeoB_GTPase"/>
</dbReference>
<keyword evidence="1" id="KW-0472">Membrane</keyword>
<reference evidence="3 4" key="1">
    <citation type="journal article" date="2019" name="Emerg. Microbes Infect.">
        <title>Comprehensive subspecies identification of 175 nontuberculous mycobacteria species based on 7547 genomic profiles.</title>
        <authorList>
            <person name="Matsumoto Y."/>
            <person name="Kinjo T."/>
            <person name="Motooka D."/>
            <person name="Nabeya D."/>
            <person name="Jung N."/>
            <person name="Uechi K."/>
            <person name="Horii T."/>
            <person name="Iida T."/>
            <person name="Fujita J."/>
            <person name="Nakamura S."/>
        </authorList>
    </citation>
    <scope>NUCLEOTIDE SEQUENCE [LARGE SCALE GENOMIC DNA]</scope>
    <source>
        <strain evidence="3 4">JCM 30275</strain>
    </source>
</reference>
<dbReference type="AlphaFoldDB" id="A0A6N4WE97"/>
<dbReference type="InterPro" id="IPR030389">
    <property type="entry name" value="G_FEOB_dom"/>
</dbReference>
<keyword evidence="1" id="KW-0812">Transmembrane</keyword>
<feature type="transmembrane region" description="Helical" evidence="1">
    <location>
        <begin position="297"/>
        <end position="320"/>
    </location>
</feature>
<keyword evidence="1" id="KW-1133">Transmembrane helix</keyword>
<feature type="transmembrane region" description="Helical" evidence="1">
    <location>
        <begin position="408"/>
        <end position="428"/>
    </location>
</feature>
<dbReference type="PANTHER" id="PTHR43185">
    <property type="entry name" value="FERROUS IRON TRANSPORT PROTEIN B"/>
    <property type="match status" value="1"/>
</dbReference>
<gene>
    <name evidence="3" type="ORF">MANY_47560</name>
</gene>
<dbReference type="Pfam" id="PF07670">
    <property type="entry name" value="Gate"/>
    <property type="match status" value="2"/>
</dbReference>
<dbReference type="InterPro" id="IPR006073">
    <property type="entry name" value="GTP-bd"/>
</dbReference>